<dbReference type="Proteomes" id="UP000604273">
    <property type="component" value="Unassembled WGS sequence"/>
</dbReference>
<evidence type="ECO:0000313" key="2">
    <source>
        <dbReference type="EMBL" id="KAF4945923.1"/>
    </source>
</evidence>
<evidence type="ECO:0000313" key="3">
    <source>
        <dbReference type="Proteomes" id="UP000604273"/>
    </source>
</evidence>
<dbReference type="AlphaFoldDB" id="A0A8H4SUK4"/>
<name>A0A8H4SUK4_9HYPO</name>
<dbReference type="EMBL" id="JABFAI010000347">
    <property type="protein sequence ID" value="KAF4945923.1"/>
    <property type="molecule type" value="Genomic_DNA"/>
</dbReference>
<sequence>MKDATELLVGRFLGWISFTLLAFSAKMEHTASECERRPLFIGPVSSQMPRKDGSGLATDPKSRRRYQEYWAQTFFQVTKGDGIKAEIGTIISTNLSKFKAQDYSWDFHPGMPT</sequence>
<accession>A0A8H4SUK4</accession>
<keyword evidence="1" id="KW-0732">Signal</keyword>
<evidence type="ECO:0000256" key="1">
    <source>
        <dbReference type="SAM" id="SignalP"/>
    </source>
</evidence>
<organism evidence="2 3">
    <name type="scientific">Fusarium gaditjirri</name>
    <dbReference type="NCBI Taxonomy" id="282569"/>
    <lineage>
        <taxon>Eukaryota</taxon>
        <taxon>Fungi</taxon>
        <taxon>Dikarya</taxon>
        <taxon>Ascomycota</taxon>
        <taxon>Pezizomycotina</taxon>
        <taxon>Sordariomycetes</taxon>
        <taxon>Hypocreomycetidae</taxon>
        <taxon>Hypocreales</taxon>
        <taxon>Nectriaceae</taxon>
        <taxon>Fusarium</taxon>
        <taxon>Fusarium nisikadoi species complex</taxon>
    </lineage>
</organism>
<protein>
    <submittedName>
        <fullName evidence="2">Uncharacterized protein</fullName>
    </submittedName>
</protein>
<gene>
    <name evidence="2" type="ORF">FGADI_11583</name>
</gene>
<dbReference type="OrthoDB" id="5099880at2759"/>
<feature type="signal peptide" evidence="1">
    <location>
        <begin position="1"/>
        <end position="24"/>
    </location>
</feature>
<comment type="caution">
    <text evidence="2">The sequence shown here is derived from an EMBL/GenBank/DDBJ whole genome shotgun (WGS) entry which is preliminary data.</text>
</comment>
<feature type="chain" id="PRO_5034097604" evidence="1">
    <location>
        <begin position="25"/>
        <end position="113"/>
    </location>
</feature>
<keyword evidence="3" id="KW-1185">Reference proteome</keyword>
<reference evidence="2" key="2">
    <citation type="submission" date="2020-05" db="EMBL/GenBank/DDBJ databases">
        <authorList>
            <person name="Kim H.-S."/>
            <person name="Proctor R.H."/>
            <person name="Brown D.W."/>
        </authorList>
    </citation>
    <scope>NUCLEOTIDE SEQUENCE</scope>
    <source>
        <strain evidence="2">NRRL 45417</strain>
    </source>
</reference>
<proteinExistence type="predicted"/>
<reference evidence="2" key="1">
    <citation type="journal article" date="2020" name="BMC Genomics">
        <title>Correction to: Identification and distribution of gene clusters required for synthesis of sphingolipid metabolism inhibitors in diverse species of the filamentous fungus Fusarium.</title>
        <authorList>
            <person name="Kim H.S."/>
            <person name="Lohmar J.M."/>
            <person name="Busman M."/>
            <person name="Brown D.W."/>
            <person name="Naumann T.A."/>
            <person name="Divon H.H."/>
            <person name="Lysoe E."/>
            <person name="Uhlig S."/>
            <person name="Proctor R.H."/>
        </authorList>
    </citation>
    <scope>NUCLEOTIDE SEQUENCE</scope>
    <source>
        <strain evidence="2">NRRL 45417</strain>
    </source>
</reference>